<keyword evidence="2" id="KW-1185">Reference proteome</keyword>
<dbReference type="Gene3D" id="1.10.10.2910">
    <property type="match status" value="1"/>
</dbReference>
<sequence length="445" mass="48849">MRRELLLALTIVLAGCTVPSFGGSGSDHPATPEGGDTLGWENGYWYDDPVDVTTEDGLNASEREAVVARTMARLERIREREFTQDVPVEVISRAEYRNRSRGNQSGAAGPPADPWNDQVWESLLLIGEDEGSSEAIDSALSTSVQGFYSPSRDRIVIVSPTETPQVDRGTLSHELTHALQDQQFGLNTSAETQDTQLSTDGAIEGEANYVQALYRNRCDQQWSCIENPEASGGGGGGSSSMNPGLFTVIIQPYVSGPRFVDSIREEGGWEAVDALHRQYPNSTEQVIHPDRYPDEEPVELTVPDRSNDEWSRFDHDPVGDTVGEASIFATMYHNNQTDADRYSYVSDPSEGWAGDKVVPYKDGSGGGGYVWVSTWDSEADAREFSQAYRAALVEEHGASQPRENVYVVPESSSFEDAFRITRTGDTVRIVNGPTVDDLSAIHRPQ</sequence>
<evidence type="ECO:0000313" key="1">
    <source>
        <dbReference type="EMBL" id="MBV0924388.1"/>
    </source>
</evidence>
<dbReference type="EMBL" id="JAHQXF010000001">
    <property type="protein sequence ID" value="MBV0924388.1"/>
    <property type="molecule type" value="Genomic_DNA"/>
</dbReference>
<dbReference type="PROSITE" id="PS51257">
    <property type="entry name" value="PROKAR_LIPOPROTEIN"/>
    <property type="match status" value="1"/>
</dbReference>
<name>A0A8J8C6V9_9EURY</name>
<accession>A0A8J8C6V9</accession>
<protein>
    <submittedName>
        <fullName evidence="1">Hvo_1808 family surface protein</fullName>
    </submittedName>
</protein>
<proteinExistence type="predicted"/>
<dbReference type="NCBIfam" id="NF038145">
    <property type="entry name" value="Hvo_1808_fam"/>
    <property type="match status" value="1"/>
</dbReference>
<dbReference type="RefSeq" id="WP_162317447.1">
    <property type="nucleotide sequence ID" value="NZ_JAHQXF010000001.1"/>
</dbReference>
<gene>
    <name evidence="1" type="ORF">KTS45_09255</name>
</gene>
<organism evidence="1 2">
    <name type="scientific">Haloarcula limicola</name>
    <dbReference type="NCBI Taxonomy" id="1429915"/>
    <lineage>
        <taxon>Archaea</taxon>
        <taxon>Methanobacteriati</taxon>
        <taxon>Methanobacteriota</taxon>
        <taxon>Stenosarchaea group</taxon>
        <taxon>Halobacteria</taxon>
        <taxon>Halobacteriales</taxon>
        <taxon>Haloarculaceae</taxon>
        <taxon>Haloarcula</taxon>
    </lineage>
</organism>
<reference evidence="1 2" key="1">
    <citation type="submission" date="2021-06" db="EMBL/GenBank/DDBJ databases">
        <title>New haloarchaea isolates fom saline soil.</title>
        <authorList>
            <person name="Duran-Viseras A."/>
            <person name="Sanchez-Porro C.S."/>
            <person name="Ventosa A."/>
        </authorList>
    </citation>
    <scope>NUCLEOTIDE SEQUENCE [LARGE SCALE GENOMIC DNA]</scope>
    <source>
        <strain evidence="1 2">JCM 183640</strain>
    </source>
</reference>
<dbReference type="AlphaFoldDB" id="A0A8J8C6V9"/>
<dbReference type="OrthoDB" id="85977at2157"/>
<comment type="caution">
    <text evidence="1">The sequence shown here is derived from an EMBL/GenBank/DDBJ whole genome shotgun (WGS) entry which is preliminary data.</text>
</comment>
<evidence type="ECO:0000313" key="2">
    <source>
        <dbReference type="Proteomes" id="UP000766550"/>
    </source>
</evidence>
<dbReference type="InterPro" id="IPR047792">
    <property type="entry name" value="Hvo_1808-like"/>
</dbReference>
<dbReference type="Proteomes" id="UP000766550">
    <property type="component" value="Unassembled WGS sequence"/>
</dbReference>